<evidence type="ECO:0000313" key="1">
    <source>
        <dbReference type="EMBL" id="EDM62204.1"/>
    </source>
</evidence>
<accession>A6BJF9</accession>
<comment type="caution">
    <text evidence="1">The sequence shown here is derived from an EMBL/GenBank/DDBJ whole genome shotgun (WGS) entry which is preliminary data.</text>
</comment>
<name>A6BJF9_9FIRM</name>
<reference evidence="1 2" key="1">
    <citation type="submission" date="2007-03" db="EMBL/GenBank/DDBJ databases">
        <authorList>
            <person name="Fulton L."/>
            <person name="Clifton S."/>
            <person name="Fulton B."/>
            <person name="Xu J."/>
            <person name="Minx P."/>
            <person name="Pepin K.H."/>
            <person name="Johnson M."/>
            <person name="Thiruvilangam P."/>
            <person name="Bhonagiri V."/>
            <person name="Nash W.E."/>
            <person name="Mardis E.R."/>
            <person name="Wilson R.K."/>
        </authorList>
    </citation>
    <scope>NUCLEOTIDE SEQUENCE [LARGE SCALE GENOMIC DNA]</scope>
    <source>
        <strain evidence="1 2">DSM 13814</strain>
    </source>
</reference>
<dbReference type="HOGENOM" id="CLU_3288634_0_0_9"/>
<sequence>MLSISESQMVVFFYISVEYSRIYKRKMMRGKLNIDIRDEV</sequence>
<dbReference type="EMBL" id="AAXB02000016">
    <property type="protein sequence ID" value="EDM62204.1"/>
    <property type="molecule type" value="Genomic_DNA"/>
</dbReference>
<reference evidence="1 2" key="2">
    <citation type="submission" date="2007-04" db="EMBL/GenBank/DDBJ databases">
        <title>Draft genome sequence of Dorea longicatena (DSM 13814).</title>
        <authorList>
            <person name="Sudarsanam P."/>
            <person name="Ley R."/>
            <person name="Guruge J."/>
            <person name="Turnbaugh P.J."/>
            <person name="Mahowald M."/>
            <person name="Liep D."/>
            <person name="Gordon J."/>
        </authorList>
    </citation>
    <scope>NUCLEOTIDE SEQUENCE [LARGE SCALE GENOMIC DNA]</scope>
    <source>
        <strain evidence="1 2">DSM 13814</strain>
    </source>
</reference>
<proteinExistence type="predicted"/>
<dbReference type="AlphaFoldDB" id="A6BJF9"/>
<organism evidence="1 2">
    <name type="scientific">Dorea longicatena DSM 13814</name>
    <dbReference type="NCBI Taxonomy" id="411462"/>
    <lineage>
        <taxon>Bacteria</taxon>
        <taxon>Bacillati</taxon>
        <taxon>Bacillota</taxon>
        <taxon>Clostridia</taxon>
        <taxon>Lachnospirales</taxon>
        <taxon>Lachnospiraceae</taxon>
        <taxon>Dorea</taxon>
    </lineage>
</organism>
<gene>
    <name evidence="1" type="ORF">DORLON_02454</name>
</gene>
<protein>
    <submittedName>
        <fullName evidence="1">Uncharacterized protein</fullName>
    </submittedName>
</protein>
<evidence type="ECO:0000313" key="2">
    <source>
        <dbReference type="Proteomes" id="UP000004016"/>
    </source>
</evidence>
<dbReference type="Proteomes" id="UP000004016">
    <property type="component" value="Unassembled WGS sequence"/>
</dbReference>